<accession>A0A9Q0JSP6</accession>
<dbReference type="AlphaFoldDB" id="A0A9Q0JSP6"/>
<keyword evidence="1" id="KW-0809">Transit peptide</keyword>
<dbReference type="PANTHER" id="PTHR31346:SF7">
    <property type="entry name" value="MULTIPLE ORGANELLAR RNA EDITING FACTOR 2, CHLOROPLASTIC-RELATED"/>
    <property type="match status" value="1"/>
</dbReference>
<feature type="domain" description="MORF/ORRM1/DAG-like MORF" evidence="2">
    <location>
        <begin position="76"/>
        <end position="151"/>
    </location>
</feature>
<dbReference type="Proteomes" id="UP001141806">
    <property type="component" value="Unassembled WGS sequence"/>
</dbReference>
<proteinExistence type="predicted"/>
<evidence type="ECO:0000256" key="1">
    <source>
        <dbReference type="ARBA" id="ARBA00022946"/>
    </source>
</evidence>
<evidence type="ECO:0000313" key="4">
    <source>
        <dbReference type="Proteomes" id="UP001141806"/>
    </source>
</evidence>
<evidence type="ECO:0000259" key="2">
    <source>
        <dbReference type="Pfam" id="PF21864"/>
    </source>
</evidence>
<sequence>MAATISAVIISSRCSQPTPFHSKLLFGSSFVAHNLSLSGSSVLRSHAIKLVAPAAKKLNTIRCRVHGPANPRARYRRFRIIMNKPGEEGATKSQINDYYIQTLAKVVGSKEEAMNYISNPSYVKPFGFECQIDDRTSKILEGLPEVRQVLEMPN</sequence>
<gene>
    <name evidence="3" type="ORF">NE237_026919</name>
</gene>
<organism evidence="3 4">
    <name type="scientific">Protea cynaroides</name>
    <dbReference type="NCBI Taxonomy" id="273540"/>
    <lineage>
        <taxon>Eukaryota</taxon>
        <taxon>Viridiplantae</taxon>
        <taxon>Streptophyta</taxon>
        <taxon>Embryophyta</taxon>
        <taxon>Tracheophyta</taxon>
        <taxon>Spermatophyta</taxon>
        <taxon>Magnoliopsida</taxon>
        <taxon>Proteales</taxon>
        <taxon>Proteaceae</taxon>
        <taxon>Protea</taxon>
    </lineage>
</organism>
<dbReference type="OrthoDB" id="4207594at2759"/>
<reference evidence="3" key="1">
    <citation type="journal article" date="2023" name="Plant J.">
        <title>The genome of the king protea, Protea cynaroides.</title>
        <authorList>
            <person name="Chang J."/>
            <person name="Duong T.A."/>
            <person name="Schoeman C."/>
            <person name="Ma X."/>
            <person name="Roodt D."/>
            <person name="Barker N."/>
            <person name="Li Z."/>
            <person name="Van de Peer Y."/>
            <person name="Mizrachi E."/>
        </authorList>
    </citation>
    <scope>NUCLEOTIDE SEQUENCE</scope>
    <source>
        <tissue evidence="3">Young leaves</tissue>
    </source>
</reference>
<dbReference type="PANTHER" id="PTHR31346">
    <property type="entry name" value="MULTIPLE ORGANELLAR RNA EDITING FACTOR 2, CHLOROPLASTIC-RELATED-RELATED"/>
    <property type="match status" value="1"/>
</dbReference>
<dbReference type="InterPro" id="IPR039206">
    <property type="entry name" value="MORF/ORRM1/DAG-like"/>
</dbReference>
<dbReference type="Pfam" id="PF21864">
    <property type="entry name" value="MORF_dom"/>
    <property type="match status" value="1"/>
</dbReference>
<dbReference type="GO" id="GO:0005739">
    <property type="term" value="C:mitochondrion"/>
    <property type="evidence" value="ECO:0007669"/>
    <property type="project" value="TreeGrafter"/>
</dbReference>
<name>A0A9Q0JSP6_9MAGN</name>
<dbReference type="EMBL" id="JAMYWD010000012">
    <property type="protein sequence ID" value="KAJ4950087.1"/>
    <property type="molecule type" value="Genomic_DNA"/>
</dbReference>
<dbReference type="InterPro" id="IPR054059">
    <property type="entry name" value="MORF/ORRM1/DAG-like_MORF"/>
</dbReference>
<protein>
    <recommendedName>
        <fullName evidence="2">MORF/ORRM1/DAG-like MORF domain-containing protein</fullName>
    </recommendedName>
</protein>
<dbReference type="GO" id="GO:0016554">
    <property type="term" value="P:cytidine to uridine editing"/>
    <property type="evidence" value="ECO:0007669"/>
    <property type="project" value="InterPro"/>
</dbReference>
<dbReference type="GO" id="GO:0080156">
    <property type="term" value="P:mitochondrial mRNA modification"/>
    <property type="evidence" value="ECO:0007669"/>
    <property type="project" value="TreeGrafter"/>
</dbReference>
<keyword evidence="4" id="KW-1185">Reference proteome</keyword>
<evidence type="ECO:0000313" key="3">
    <source>
        <dbReference type="EMBL" id="KAJ4950087.1"/>
    </source>
</evidence>
<comment type="caution">
    <text evidence="3">The sequence shown here is derived from an EMBL/GenBank/DDBJ whole genome shotgun (WGS) entry which is preliminary data.</text>
</comment>